<evidence type="ECO:0000313" key="10">
    <source>
        <dbReference type="Proteomes" id="UP000019471"/>
    </source>
</evidence>
<proteinExistence type="inferred from homology"/>
<sequence length="443" mass="49548">MASFLWDSACFYDLALKAEQKFKTLNSGSSKTLMRRSLPLHIGKRSQSVCFFAAAPRLPKDAIFALTAECRDDLSPVKVNLGQGSYHDENGFPWVLPAVCRARRRLARLDLDHEYLPILGLPEFRAAAAELVFGTESYAAIRPRIATCQSLSGTGSLHLAGPLIRNCSSLNRQVWISEPTWSNHHLVFSSLGCQVRAFRYYNPEAKALDMNSYLDALRSAEPKSIIILYACAHNPTGCDPTQDQWKEIGEIIKERQLFPLFDAAYLGFRPGNFNKDTFSIRYFVNNLGLEAAVAVSFTKNMGLYGERVGATIFGQVRRDCTELAKIAAQILRDPFLRKMWFEDLKTMSNRISLMRKTLYNLLVKNGAPGTWDHFVQQLGMLGFLGLTHDVVLTDQYHIYLADNSRISIAGLNESNVAYVARAITECLQAASPTEEMSALASHL</sequence>
<evidence type="ECO:0000256" key="4">
    <source>
        <dbReference type="ARBA" id="ARBA00022576"/>
    </source>
</evidence>
<dbReference type="PRINTS" id="PR00799">
    <property type="entry name" value="TRANSAMINASE"/>
</dbReference>
<accession>W9X2X9</accession>
<comment type="miscellaneous">
    <text evidence="7">In eukaryotes there are cytoplasmic, mitochondrial and chloroplastic isozymes.</text>
</comment>
<keyword evidence="10" id="KW-1185">Reference proteome</keyword>
<dbReference type="Gene3D" id="3.40.640.10">
    <property type="entry name" value="Type I PLP-dependent aspartate aminotransferase-like (Major domain)"/>
    <property type="match status" value="1"/>
</dbReference>
<evidence type="ECO:0000256" key="7">
    <source>
        <dbReference type="RuleBase" id="RU000480"/>
    </source>
</evidence>
<dbReference type="HOGENOM" id="CLU_032440_1_2_1"/>
<dbReference type="EC" id="2.6.1.1" evidence="7"/>
<reference evidence="9 10" key="1">
    <citation type="submission" date="2013-03" db="EMBL/GenBank/DDBJ databases">
        <title>The Genome Sequence of Cladophialophora psammophila CBS 110553.</title>
        <authorList>
            <consortium name="The Broad Institute Genomics Platform"/>
            <person name="Cuomo C."/>
            <person name="de Hoog S."/>
            <person name="Gorbushina A."/>
            <person name="Walker B."/>
            <person name="Young S.K."/>
            <person name="Zeng Q."/>
            <person name="Gargeya S."/>
            <person name="Fitzgerald M."/>
            <person name="Haas B."/>
            <person name="Abouelleil A."/>
            <person name="Allen A.W."/>
            <person name="Alvarado L."/>
            <person name="Arachchi H.M."/>
            <person name="Berlin A.M."/>
            <person name="Chapman S.B."/>
            <person name="Gainer-Dewar J."/>
            <person name="Goldberg J."/>
            <person name="Griggs A."/>
            <person name="Gujja S."/>
            <person name="Hansen M."/>
            <person name="Howarth C."/>
            <person name="Imamovic A."/>
            <person name="Ireland A."/>
            <person name="Larimer J."/>
            <person name="McCowan C."/>
            <person name="Murphy C."/>
            <person name="Pearson M."/>
            <person name="Poon T.W."/>
            <person name="Priest M."/>
            <person name="Roberts A."/>
            <person name="Saif S."/>
            <person name="Shea T."/>
            <person name="Sisk P."/>
            <person name="Sykes S."/>
            <person name="Wortman J."/>
            <person name="Nusbaum C."/>
            <person name="Birren B."/>
        </authorList>
    </citation>
    <scope>NUCLEOTIDE SEQUENCE [LARGE SCALE GENOMIC DNA]</scope>
    <source>
        <strain evidence="9 10">CBS 110553</strain>
    </source>
</reference>
<dbReference type="Gene3D" id="3.90.1150.10">
    <property type="entry name" value="Aspartate Aminotransferase, domain 1"/>
    <property type="match status" value="2"/>
</dbReference>
<comment type="catalytic activity">
    <reaction evidence="7">
        <text>L-aspartate + 2-oxoglutarate = oxaloacetate + L-glutamate</text>
        <dbReference type="Rhea" id="RHEA:21824"/>
        <dbReference type="ChEBI" id="CHEBI:16452"/>
        <dbReference type="ChEBI" id="CHEBI:16810"/>
        <dbReference type="ChEBI" id="CHEBI:29985"/>
        <dbReference type="ChEBI" id="CHEBI:29991"/>
        <dbReference type="EC" id="2.6.1.1"/>
    </reaction>
</comment>
<dbReference type="InterPro" id="IPR015424">
    <property type="entry name" value="PyrdxlP-dep_Trfase"/>
</dbReference>
<dbReference type="InterPro" id="IPR000796">
    <property type="entry name" value="Asp_trans"/>
</dbReference>
<dbReference type="GO" id="GO:0030170">
    <property type="term" value="F:pyridoxal phosphate binding"/>
    <property type="evidence" value="ECO:0007669"/>
    <property type="project" value="InterPro"/>
</dbReference>
<gene>
    <name evidence="9" type="ORF">A1O5_05478</name>
</gene>
<evidence type="ECO:0000256" key="2">
    <source>
        <dbReference type="ARBA" id="ARBA00007441"/>
    </source>
</evidence>
<keyword evidence="6" id="KW-0663">Pyridoxal phosphate</keyword>
<evidence type="ECO:0000259" key="8">
    <source>
        <dbReference type="Pfam" id="PF00155"/>
    </source>
</evidence>
<evidence type="ECO:0000256" key="1">
    <source>
        <dbReference type="ARBA" id="ARBA00001933"/>
    </source>
</evidence>
<evidence type="ECO:0000313" key="9">
    <source>
        <dbReference type="EMBL" id="EXJ71670.1"/>
    </source>
</evidence>
<evidence type="ECO:0000256" key="5">
    <source>
        <dbReference type="ARBA" id="ARBA00022679"/>
    </source>
</evidence>
<keyword evidence="5 7" id="KW-0808">Transferase</keyword>
<dbReference type="AlphaFoldDB" id="W9X2X9"/>
<comment type="cofactor">
    <cofactor evidence="1">
        <name>pyridoxal 5'-phosphate</name>
        <dbReference type="ChEBI" id="CHEBI:597326"/>
    </cofactor>
</comment>
<dbReference type="PANTHER" id="PTHR11879">
    <property type="entry name" value="ASPARTATE AMINOTRANSFERASE"/>
    <property type="match status" value="1"/>
</dbReference>
<dbReference type="eggNOG" id="KOG1412">
    <property type="taxonomic scope" value="Eukaryota"/>
</dbReference>
<name>W9X2X9_9EURO</name>
<dbReference type="InterPro" id="IPR015421">
    <property type="entry name" value="PyrdxlP-dep_Trfase_major"/>
</dbReference>
<evidence type="ECO:0000256" key="6">
    <source>
        <dbReference type="ARBA" id="ARBA00022898"/>
    </source>
</evidence>
<protein>
    <recommendedName>
        <fullName evidence="7">Aspartate aminotransferase</fullName>
        <ecNumber evidence="7">2.6.1.1</ecNumber>
    </recommendedName>
</protein>
<dbReference type="GO" id="GO:0006532">
    <property type="term" value="P:aspartate biosynthetic process"/>
    <property type="evidence" value="ECO:0007669"/>
    <property type="project" value="TreeGrafter"/>
</dbReference>
<dbReference type="PANTHER" id="PTHR11879:SF55">
    <property type="entry name" value="GLUTAMATE OXALOACETATE TRANSAMINASE 1, ISOFORM B"/>
    <property type="match status" value="1"/>
</dbReference>
<dbReference type="CDD" id="cd00609">
    <property type="entry name" value="AAT_like"/>
    <property type="match status" value="1"/>
</dbReference>
<feature type="domain" description="Aminotransferase class I/classII large" evidence="8">
    <location>
        <begin position="78"/>
        <end position="423"/>
    </location>
</feature>
<dbReference type="InterPro" id="IPR004839">
    <property type="entry name" value="Aminotransferase_I/II_large"/>
</dbReference>
<comment type="subunit">
    <text evidence="3 7">Homodimer.</text>
</comment>
<comment type="caution">
    <text evidence="9">The sequence shown here is derived from an EMBL/GenBank/DDBJ whole genome shotgun (WGS) entry which is preliminary data.</text>
</comment>
<dbReference type="RefSeq" id="XP_007744269.1">
    <property type="nucleotide sequence ID" value="XM_007746079.1"/>
</dbReference>
<dbReference type="InterPro" id="IPR015422">
    <property type="entry name" value="PyrdxlP-dep_Trfase_small"/>
</dbReference>
<dbReference type="InterPro" id="IPR004838">
    <property type="entry name" value="NHTrfase_class1_PyrdxlP-BS"/>
</dbReference>
<dbReference type="STRING" id="1182543.W9X2X9"/>
<dbReference type="SUPFAM" id="SSF53383">
    <property type="entry name" value="PLP-dependent transferases"/>
    <property type="match status" value="1"/>
</dbReference>
<dbReference type="Proteomes" id="UP000019471">
    <property type="component" value="Unassembled WGS sequence"/>
</dbReference>
<dbReference type="GeneID" id="19190196"/>
<dbReference type="PROSITE" id="PS00105">
    <property type="entry name" value="AA_TRANSFER_CLASS_1"/>
    <property type="match status" value="1"/>
</dbReference>
<evidence type="ECO:0000256" key="3">
    <source>
        <dbReference type="ARBA" id="ARBA00011738"/>
    </source>
</evidence>
<dbReference type="GO" id="GO:0005829">
    <property type="term" value="C:cytosol"/>
    <property type="evidence" value="ECO:0007669"/>
    <property type="project" value="TreeGrafter"/>
</dbReference>
<dbReference type="Pfam" id="PF00155">
    <property type="entry name" value="Aminotran_1_2"/>
    <property type="match status" value="1"/>
</dbReference>
<dbReference type="EMBL" id="AMGX01000007">
    <property type="protein sequence ID" value="EXJ71670.1"/>
    <property type="molecule type" value="Genomic_DNA"/>
</dbReference>
<keyword evidence="4 7" id="KW-0032">Aminotransferase</keyword>
<comment type="similarity">
    <text evidence="2">Belongs to the class-I pyridoxal-phosphate-dependent aminotransferase family.</text>
</comment>
<dbReference type="GO" id="GO:0004069">
    <property type="term" value="F:L-aspartate:2-oxoglutarate aminotransferase activity"/>
    <property type="evidence" value="ECO:0007669"/>
    <property type="project" value="UniProtKB-EC"/>
</dbReference>
<dbReference type="OrthoDB" id="6752799at2759"/>
<organism evidence="9 10">
    <name type="scientific">Cladophialophora psammophila CBS 110553</name>
    <dbReference type="NCBI Taxonomy" id="1182543"/>
    <lineage>
        <taxon>Eukaryota</taxon>
        <taxon>Fungi</taxon>
        <taxon>Dikarya</taxon>
        <taxon>Ascomycota</taxon>
        <taxon>Pezizomycotina</taxon>
        <taxon>Eurotiomycetes</taxon>
        <taxon>Chaetothyriomycetidae</taxon>
        <taxon>Chaetothyriales</taxon>
        <taxon>Herpotrichiellaceae</taxon>
        <taxon>Cladophialophora</taxon>
    </lineage>
</organism>